<dbReference type="InterPro" id="IPR036388">
    <property type="entry name" value="WH-like_DNA-bd_sf"/>
</dbReference>
<dbReference type="CDD" id="cd00090">
    <property type="entry name" value="HTH_ARSR"/>
    <property type="match status" value="1"/>
</dbReference>
<evidence type="ECO:0000313" key="1">
    <source>
        <dbReference type="EMBL" id="RRR72293.1"/>
    </source>
</evidence>
<name>A0A426U0D9_9CHLR</name>
<dbReference type="EMBL" id="RSAS01000400">
    <property type="protein sequence ID" value="RRR72293.1"/>
    <property type="molecule type" value="Genomic_DNA"/>
</dbReference>
<proteinExistence type="predicted"/>
<dbReference type="Proteomes" id="UP000280307">
    <property type="component" value="Unassembled WGS sequence"/>
</dbReference>
<dbReference type="AlphaFoldDB" id="A0A426U0D9"/>
<organism evidence="1 2">
    <name type="scientific">Candidatus Viridilinea halotolerans</name>
    <dbReference type="NCBI Taxonomy" id="2491704"/>
    <lineage>
        <taxon>Bacteria</taxon>
        <taxon>Bacillati</taxon>
        <taxon>Chloroflexota</taxon>
        <taxon>Chloroflexia</taxon>
        <taxon>Chloroflexales</taxon>
        <taxon>Chloroflexineae</taxon>
        <taxon>Oscillochloridaceae</taxon>
        <taxon>Candidatus Viridilinea</taxon>
    </lineage>
</organism>
<sequence>MATERKEQGSTRRSILQLLRRHGEMTALELSECLYVGAVGIRQHLGLLERDGLVQIMGLRRGVGRPANLYALTPAAEESFPRRYDRLAIDLINHVERQNGTTAVTEILAGRRQRQLRDLAPRLAGQNCRERVITLTGLLTDQGYMCEWEEDADGVLVLTEYNCPVDCVARQCLQLCEQEVLLYSELLAVPVVQETTLAQGGPYCRYRITPVD</sequence>
<dbReference type="Gene3D" id="1.10.10.10">
    <property type="entry name" value="Winged helix-like DNA-binding domain superfamily/Winged helix DNA-binding domain"/>
    <property type="match status" value="1"/>
</dbReference>
<accession>A0A426U0D9</accession>
<dbReference type="SUPFAM" id="SSF46785">
    <property type="entry name" value="Winged helix' DNA-binding domain"/>
    <property type="match status" value="1"/>
</dbReference>
<dbReference type="InterPro" id="IPR036390">
    <property type="entry name" value="WH_DNA-bd_sf"/>
</dbReference>
<dbReference type="InterPro" id="IPR011991">
    <property type="entry name" value="ArsR-like_HTH"/>
</dbReference>
<reference evidence="1 2" key="1">
    <citation type="submission" date="2018-12" db="EMBL/GenBank/DDBJ databases">
        <title>Genome Sequence of Candidatus Viridilinea halotolerans isolated from saline sulfide-rich spring.</title>
        <authorList>
            <person name="Grouzdev D.S."/>
            <person name="Burganskaya E.I."/>
            <person name="Krutkina M.S."/>
            <person name="Sukhacheva M.V."/>
            <person name="Gorlenko V.M."/>
        </authorList>
    </citation>
    <scope>NUCLEOTIDE SEQUENCE [LARGE SCALE GENOMIC DNA]</scope>
    <source>
        <strain evidence="1">Chok-6</strain>
    </source>
</reference>
<protein>
    <submittedName>
        <fullName evidence="1">ArsR family transcriptional regulator</fullName>
    </submittedName>
</protein>
<evidence type="ECO:0000313" key="2">
    <source>
        <dbReference type="Proteomes" id="UP000280307"/>
    </source>
</evidence>
<gene>
    <name evidence="1" type="ORF">EI684_10235</name>
</gene>
<dbReference type="Pfam" id="PF12840">
    <property type="entry name" value="HTH_20"/>
    <property type="match status" value="1"/>
</dbReference>
<comment type="caution">
    <text evidence="1">The sequence shown here is derived from an EMBL/GenBank/DDBJ whole genome shotgun (WGS) entry which is preliminary data.</text>
</comment>